<name>A0A4E0QWK6_9GAMM</name>
<evidence type="ECO:0000313" key="2">
    <source>
        <dbReference type="Proteomes" id="UP000030428"/>
    </source>
</evidence>
<proteinExistence type="predicted"/>
<sequence length="546" mass="62835">MTVKGALNIVAVLVVVIGASGSKCTNEERQVDKIPYHKYKRFLPEDCSDDNRKVLAEIRSLCDISAKVDSSDFVQELQKSDCYDTLLNLSDDVNEETFLEFVTESNRRKLADLKLDSKSRRRLRKLHNALLTEPYDETVCLPFLTDEDAKLASELDKKLGEIEDGTLTLASCLERECTKKEVEQKLQQQTLDSFLEKLGVGSKNHDSAKRELEKLDYGKLKQPESQYKLKMSVIVAFISKDEDKERIYDLFDIDKDHYFDKRKLKKVVAIRNALRKLDAALKGEPERVYLPLFSDEDAEIVEYLASELGVDGKNTLKPYLDKTPKEIVRNVKLARLIKKWDVGTEKEQEKLEKLFKCRGRQKTRCDKLLDEYLADSFKMSALVAFIDDKDKKRIYKQLGFDKDHPFDKSKLKKVVDFRNALRKLDAALKGNKTEPETVSLPFFSDEDARIITTLLDGFKKLGIVESGNLLAGLRQISQLAQDVEQWDTYGMRHQLEVANKWKLDENLTDQQIKAQLSQQLNKFSDSKNLRHKIEKLTISIEAVRGF</sequence>
<gene>
    <name evidence="1" type="ORF">PN36_07765</name>
</gene>
<evidence type="ECO:0000313" key="1">
    <source>
        <dbReference type="EMBL" id="TGO03375.1"/>
    </source>
</evidence>
<reference evidence="1 2" key="1">
    <citation type="journal article" date="2016" name="Front. Microbiol.">
        <title>Single-Cell (Meta-)Genomics of a Dimorphic Candidatus Thiomargarita nelsonii Reveals Genomic Plasticity.</title>
        <authorList>
            <person name="Flood B.E."/>
            <person name="Fliss P."/>
            <person name="Jones D.S."/>
            <person name="Dick G.J."/>
            <person name="Jain S."/>
            <person name="Kaster A.K."/>
            <person name="Winkel M."/>
            <person name="Mussmann M."/>
            <person name="Bailey J."/>
        </authorList>
    </citation>
    <scope>NUCLEOTIDE SEQUENCE [LARGE SCALE GENOMIC DNA]</scope>
    <source>
        <strain evidence="1">Hydrate Ridge</strain>
    </source>
</reference>
<protein>
    <submittedName>
        <fullName evidence="1">Uncharacterized protein</fullName>
    </submittedName>
</protein>
<dbReference type="Proteomes" id="UP000030428">
    <property type="component" value="Unassembled WGS sequence"/>
</dbReference>
<dbReference type="AlphaFoldDB" id="A0A4E0QWK6"/>
<dbReference type="EMBL" id="JSZA02000022">
    <property type="protein sequence ID" value="TGO03375.1"/>
    <property type="molecule type" value="Genomic_DNA"/>
</dbReference>
<accession>A0A4E0QWK6</accession>
<keyword evidence="2" id="KW-1185">Reference proteome</keyword>
<organism evidence="1 2">
    <name type="scientific">Candidatus Thiomargarita nelsonii</name>
    <dbReference type="NCBI Taxonomy" id="1003181"/>
    <lineage>
        <taxon>Bacteria</taxon>
        <taxon>Pseudomonadati</taxon>
        <taxon>Pseudomonadota</taxon>
        <taxon>Gammaproteobacteria</taxon>
        <taxon>Thiotrichales</taxon>
        <taxon>Thiotrichaceae</taxon>
        <taxon>Thiomargarita</taxon>
    </lineage>
</organism>
<comment type="caution">
    <text evidence="1">The sequence shown here is derived from an EMBL/GenBank/DDBJ whole genome shotgun (WGS) entry which is preliminary data.</text>
</comment>